<dbReference type="PANTHER" id="PTHR38695:SF1">
    <property type="entry name" value="AMINO ACID PERMEASE_ SLC12A DOMAIN-CONTAINING PROTEIN"/>
    <property type="match status" value="1"/>
</dbReference>
<name>B8MKI1_TALSN</name>
<dbReference type="InParanoid" id="B8MKI1"/>
<dbReference type="VEuPathDB" id="FungiDB:TSTA_047820"/>
<dbReference type="Pfam" id="PF17648">
    <property type="entry name" value="Luciferase"/>
    <property type="match status" value="1"/>
</dbReference>
<dbReference type="eggNOG" id="ENOG502S21Z">
    <property type="taxonomic scope" value="Eukaryota"/>
</dbReference>
<accession>B8MKI1</accession>
<dbReference type="AlphaFoldDB" id="B8MKI1"/>
<dbReference type="OMA" id="RWTLPQR"/>
<keyword evidence="3" id="KW-1185">Reference proteome</keyword>
<proteinExistence type="predicted"/>
<reference evidence="3" key="1">
    <citation type="journal article" date="2015" name="Genome Announc.">
        <title>Genome sequence of the AIDS-associated pathogen Penicillium marneffei (ATCC18224) and its near taxonomic relative Talaromyces stipitatus (ATCC10500).</title>
        <authorList>
            <person name="Nierman W.C."/>
            <person name="Fedorova-Abrams N.D."/>
            <person name="Andrianopoulos A."/>
        </authorList>
    </citation>
    <scope>NUCLEOTIDE SEQUENCE [LARGE SCALE GENOMIC DNA]</scope>
    <source>
        <strain evidence="3">ATCC 10500 / CBS 375.48 / QM 6759 / NRRL 1006</strain>
    </source>
</reference>
<sequence length="263" mass="29233">MPGITGLSNMNTTIGIDRVQTVVERLVAVVRANAVVSGVAVAAVLGTAWMIHDYKEWRALGTGGTPPNVFGYCRMTISRIVFAYHIPRQTDPNTLSNNGPSYIKASIPLRSGGRPKIMPRILPQRQVPEPIDPLVKEKLMSLMRRLASKHPDILETRPSHTEGGTADGLYARKDNGKINPIVVSDRALDYEIAHAHPRDNSLHLWLSEADARKVIEARWGQRFCVPTVQKGWTMVYAPRNEEELELIEEFVKAGVRWVTGVAI</sequence>
<protein>
    <recommendedName>
        <fullName evidence="1">Luciferase domain-containing protein</fullName>
    </recommendedName>
</protein>
<dbReference type="PhylomeDB" id="B8MKI1"/>
<organism evidence="2 3">
    <name type="scientific">Talaromyces stipitatus (strain ATCC 10500 / CBS 375.48 / QM 6759 / NRRL 1006)</name>
    <name type="common">Penicillium stipitatum</name>
    <dbReference type="NCBI Taxonomy" id="441959"/>
    <lineage>
        <taxon>Eukaryota</taxon>
        <taxon>Fungi</taxon>
        <taxon>Dikarya</taxon>
        <taxon>Ascomycota</taxon>
        <taxon>Pezizomycotina</taxon>
        <taxon>Eurotiomycetes</taxon>
        <taxon>Eurotiomycetidae</taxon>
        <taxon>Eurotiales</taxon>
        <taxon>Trichocomaceae</taxon>
        <taxon>Talaromyces</taxon>
        <taxon>Talaromyces sect. Talaromyces</taxon>
    </lineage>
</organism>
<dbReference type="HOGENOM" id="CLU_063954_1_0_1"/>
<dbReference type="STRING" id="441959.B8MKI1"/>
<evidence type="ECO:0000313" key="2">
    <source>
        <dbReference type="EMBL" id="EED15336.1"/>
    </source>
</evidence>
<dbReference type="OrthoDB" id="5358398at2759"/>
<dbReference type="Proteomes" id="UP000001745">
    <property type="component" value="Unassembled WGS sequence"/>
</dbReference>
<gene>
    <name evidence="2" type="ORF">TSTA_047820</name>
</gene>
<dbReference type="EMBL" id="EQ962657">
    <property type="protein sequence ID" value="EED15336.1"/>
    <property type="molecule type" value="Genomic_DNA"/>
</dbReference>
<dbReference type="RefSeq" id="XP_002485289.1">
    <property type="nucleotide sequence ID" value="XM_002485244.1"/>
</dbReference>
<evidence type="ECO:0000313" key="3">
    <source>
        <dbReference type="Proteomes" id="UP000001745"/>
    </source>
</evidence>
<evidence type="ECO:0000259" key="1">
    <source>
        <dbReference type="Pfam" id="PF17648"/>
    </source>
</evidence>
<feature type="domain" description="Luciferase" evidence="1">
    <location>
        <begin position="190"/>
        <end position="253"/>
    </location>
</feature>
<dbReference type="InterPro" id="IPR048273">
    <property type="entry name" value="Luciferase"/>
</dbReference>
<dbReference type="InterPro" id="IPR040841">
    <property type="entry name" value="Luciferase_dom"/>
</dbReference>
<dbReference type="PANTHER" id="PTHR38695">
    <property type="entry name" value="AMINO ACID PERMEASE_ SLC12A DOMAIN-CONTAINING PROTEIN"/>
    <property type="match status" value="1"/>
</dbReference>
<dbReference type="GeneID" id="8099332"/>